<name>A0A377Q7W7_9NEIS</name>
<dbReference type="InterPro" id="IPR007041">
    <property type="entry name" value="Arg_succinylTrfase_AstA/AruG"/>
</dbReference>
<organism evidence="4 6">
    <name type="scientific">Iodobacter fluviatilis</name>
    <dbReference type="NCBI Taxonomy" id="537"/>
    <lineage>
        <taxon>Bacteria</taxon>
        <taxon>Pseudomonadati</taxon>
        <taxon>Pseudomonadota</taxon>
        <taxon>Betaproteobacteria</taxon>
        <taxon>Neisseriales</taxon>
        <taxon>Chitinibacteraceae</taxon>
        <taxon>Iodobacter</taxon>
    </lineage>
</organism>
<dbReference type="Gene3D" id="2.40.40.20">
    <property type="match status" value="1"/>
</dbReference>
<dbReference type="PANTHER" id="PTHR30420">
    <property type="entry name" value="N-SUCCINYLARGININE DIHYDROLASE"/>
    <property type="match status" value="1"/>
</dbReference>
<dbReference type="SUPFAM" id="SSF55729">
    <property type="entry name" value="Acyl-CoA N-acyltransferases (Nat)"/>
    <property type="match status" value="1"/>
</dbReference>
<keyword evidence="1" id="KW-0056">Arginine metabolism</keyword>
<reference evidence="5 7" key="2">
    <citation type="submission" date="2019-03" db="EMBL/GenBank/DDBJ databases">
        <title>Genomic Encyclopedia of Type Strains, Phase IV (KMG-IV): sequencing the most valuable type-strain genomes for metagenomic binning, comparative biology and taxonomic classification.</title>
        <authorList>
            <person name="Goeker M."/>
        </authorList>
    </citation>
    <scope>NUCLEOTIDE SEQUENCE [LARGE SCALE GENOMIC DNA]</scope>
    <source>
        <strain evidence="5 7">DSM 3764</strain>
    </source>
</reference>
<keyword evidence="2 4" id="KW-0808">Transferase</keyword>
<dbReference type="Proteomes" id="UP000255108">
    <property type="component" value="Unassembled WGS sequence"/>
</dbReference>
<gene>
    <name evidence="4" type="primary">astA</name>
    <name evidence="5" type="ORF">EV682_1214</name>
    <name evidence="4" type="ORF">NCTC11159_00992</name>
</gene>
<evidence type="ECO:0000313" key="4">
    <source>
        <dbReference type="EMBL" id="STQ89941.1"/>
    </source>
</evidence>
<keyword evidence="7" id="KW-1185">Reference proteome</keyword>
<protein>
    <submittedName>
        <fullName evidence="4">Arginine N-succinyltransferase subunit alpha</fullName>
        <ecNumber evidence="4">2.3.1.109</ecNumber>
    </submittedName>
    <submittedName>
        <fullName evidence="5">Arginine succinyltransferase</fullName>
    </submittedName>
</protein>
<keyword evidence="3 4" id="KW-0012">Acyltransferase</keyword>
<dbReference type="EMBL" id="SMBT01000021">
    <property type="protein sequence ID" value="TCU81489.1"/>
    <property type="molecule type" value="Genomic_DNA"/>
</dbReference>
<dbReference type="InterPro" id="IPR016181">
    <property type="entry name" value="Acyl_CoA_acyltransferase"/>
</dbReference>
<dbReference type="EMBL" id="UGHR01000001">
    <property type="protein sequence ID" value="STQ89941.1"/>
    <property type="molecule type" value="Genomic_DNA"/>
</dbReference>
<dbReference type="PANTHER" id="PTHR30420:SF1">
    <property type="entry name" value="ARGININE N-SUCCINYLTRANSFERASE"/>
    <property type="match status" value="1"/>
</dbReference>
<reference evidence="4 6" key="1">
    <citation type="submission" date="2018-06" db="EMBL/GenBank/DDBJ databases">
        <authorList>
            <consortium name="Pathogen Informatics"/>
            <person name="Doyle S."/>
        </authorList>
    </citation>
    <scope>NUCLEOTIDE SEQUENCE [LARGE SCALE GENOMIC DNA]</scope>
    <source>
        <strain evidence="4 6">NCTC11159</strain>
    </source>
</reference>
<proteinExistence type="predicted"/>
<accession>A0A377Q7W7</accession>
<dbReference type="Proteomes" id="UP000295794">
    <property type="component" value="Unassembled WGS sequence"/>
</dbReference>
<evidence type="ECO:0000256" key="3">
    <source>
        <dbReference type="ARBA" id="ARBA00023315"/>
    </source>
</evidence>
<dbReference type="AlphaFoldDB" id="A0A377Q7W7"/>
<dbReference type="GO" id="GO:0006527">
    <property type="term" value="P:L-arginine catabolic process"/>
    <property type="evidence" value="ECO:0007669"/>
    <property type="project" value="InterPro"/>
</dbReference>
<dbReference type="Pfam" id="PF04958">
    <property type="entry name" value="AstA"/>
    <property type="match status" value="1"/>
</dbReference>
<evidence type="ECO:0000313" key="7">
    <source>
        <dbReference type="Proteomes" id="UP000295794"/>
    </source>
</evidence>
<sequence length="341" mass="38101">MLIVRPGKLSDLDQLERMARSKGPILHSLPPDRARLQELILRSIDSLQNEIDYPGEESYLFVLEENGVLYGSASIVALAGQHEPFYAFRNEVVVHASRELQVNHRIHALVMSHELTSCTRLTGFYIEPEKAAYADLLSRARLLFIAQHRQRFSKDIFSVLPGIADAEGHSPFWESVGRKFTRRDFAEMELESGGRSRGFIAEVMPVDPLYVPLLSEDAQRVMGEPHASARLPYQCHLDEGFEPDRFIDIFDAGPVLTATLDACYSLRHSALHRIAYESDIHGTASYLICNTSSSEFRCIKTHLPKQLSHDLALPPALASALEVGLGSEVRCVKLNHSGAVL</sequence>
<evidence type="ECO:0000313" key="6">
    <source>
        <dbReference type="Proteomes" id="UP000255108"/>
    </source>
</evidence>
<dbReference type="GO" id="GO:0008791">
    <property type="term" value="F:arginine N-succinyltransferase activity"/>
    <property type="evidence" value="ECO:0007669"/>
    <property type="project" value="UniProtKB-EC"/>
</dbReference>
<dbReference type="OrthoDB" id="21121at2"/>
<dbReference type="RefSeq" id="WP_115226336.1">
    <property type="nucleotide sequence ID" value="NZ_CAWOLO010000021.1"/>
</dbReference>
<dbReference type="EC" id="2.3.1.109" evidence="4"/>
<dbReference type="NCBIfam" id="TIGR03243">
    <property type="entry name" value="arg_catab_AOST"/>
    <property type="match status" value="1"/>
</dbReference>
<evidence type="ECO:0000313" key="5">
    <source>
        <dbReference type="EMBL" id="TCU81489.1"/>
    </source>
</evidence>
<evidence type="ECO:0000256" key="1">
    <source>
        <dbReference type="ARBA" id="ARBA00022503"/>
    </source>
</evidence>
<evidence type="ECO:0000256" key="2">
    <source>
        <dbReference type="ARBA" id="ARBA00022679"/>
    </source>
</evidence>